<evidence type="ECO:0000313" key="2">
    <source>
        <dbReference type="EMBL" id="KAL2800166.1"/>
    </source>
</evidence>
<name>A0ABR4GMC1_9EURO</name>
<keyword evidence="1" id="KW-0812">Transmembrane</keyword>
<proteinExistence type="predicted"/>
<sequence length="68" mass="7403">MSSLTTTPSITMRFENFGRASAFFLSGTIFSLSHITLPSILTTPAAHYTKLFTPFLTVFSSTSLCYAA</sequence>
<dbReference type="Proteomes" id="UP001610563">
    <property type="component" value="Unassembled WGS sequence"/>
</dbReference>
<protein>
    <submittedName>
        <fullName evidence="2">Uncharacterized protein</fullName>
    </submittedName>
</protein>
<feature type="transmembrane region" description="Helical" evidence="1">
    <location>
        <begin position="20"/>
        <end position="41"/>
    </location>
</feature>
<comment type="caution">
    <text evidence="2">The sequence shown here is derived from an EMBL/GenBank/DDBJ whole genome shotgun (WGS) entry which is preliminary data.</text>
</comment>
<keyword evidence="3" id="KW-1185">Reference proteome</keyword>
<keyword evidence="1" id="KW-1133">Transmembrane helix</keyword>
<accession>A0ABR4GMC1</accession>
<evidence type="ECO:0000313" key="3">
    <source>
        <dbReference type="Proteomes" id="UP001610563"/>
    </source>
</evidence>
<evidence type="ECO:0000256" key="1">
    <source>
        <dbReference type="SAM" id="Phobius"/>
    </source>
</evidence>
<gene>
    <name evidence="2" type="ORF">BJX66DRAFT_291424</name>
</gene>
<keyword evidence="1" id="KW-0472">Membrane</keyword>
<reference evidence="2 3" key="1">
    <citation type="submission" date="2024-07" db="EMBL/GenBank/DDBJ databases">
        <title>Section-level genome sequencing and comparative genomics of Aspergillus sections Usti and Cavernicolus.</title>
        <authorList>
            <consortium name="Lawrence Berkeley National Laboratory"/>
            <person name="Nybo J.L."/>
            <person name="Vesth T.C."/>
            <person name="Theobald S."/>
            <person name="Frisvad J.C."/>
            <person name="Larsen T.O."/>
            <person name="Kjaerboelling I."/>
            <person name="Rothschild-Mancinelli K."/>
            <person name="Lyhne E.K."/>
            <person name="Kogle M.E."/>
            <person name="Barry K."/>
            <person name="Clum A."/>
            <person name="Na H."/>
            <person name="Ledsgaard L."/>
            <person name="Lin J."/>
            <person name="Lipzen A."/>
            <person name="Kuo A."/>
            <person name="Riley R."/>
            <person name="Mondo S."/>
            <person name="Labutti K."/>
            <person name="Haridas S."/>
            <person name="Pangalinan J."/>
            <person name="Salamov A.A."/>
            <person name="Simmons B.A."/>
            <person name="Magnuson J.K."/>
            <person name="Chen J."/>
            <person name="Drula E."/>
            <person name="Henrissat B."/>
            <person name="Wiebenga A."/>
            <person name="Lubbers R.J."/>
            <person name="Gomes A.C."/>
            <person name="Makela M.R."/>
            <person name="Stajich J."/>
            <person name="Grigoriev I.V."/>
            <person name="Mortensen U.H."/>
            <person name="De Vries R.P."/>
            <person name="Baker S.E."/>
            <person name="Andersen M.R."/>
        </authorList>
    </citation>
    <scope>NUCLEOTIDE SEQUENCE [LARGE SCALE GENOMIC DNA]</scope>
    <source>
        <strain evidence="2 3">CBS 209.92</strain>
    </source>
</reference>
<dbReference type="EMBL" id="JBFTWV010000004">
    <property type="protein sequence ID" value="KAL2800166.1"/>
    <property type="molecule type" value="Genomic_DNA"/>
</dbReference>
<organism evidence="2 3">
    <name type="scientific">Aspergillus keveii</name>
    <dbReference type="NCBI Taxonomy" id="714993"/>
    <lineage>
        <taxon>Eukaryota</taxon>
        <taxon>Fungi</taxon>
        <taxon>Dikarya</taxon>
        <taxon>Ascomycota</taxon>
        <taxon>Pezizomycotina</taxon>
        <taxon>Eurotiomycetes</taxon>
        <taxon>Eurotiomycetidae</taxon>
        <taxon>Eurotiales</taxon>
        <taxon>Aspergillaceae</taxon>
        <taxon>Aspergillus</taxon>
        <taxon>Aspergillus subgen. Nidulantes</taxon>
    </lineage>
</organism>